<dbReference type="PROSITE" id="PS51394">
    <property type="entry name" value="PFU"/>
    <property type="match status" value="1"/>
</dbReference>
<name>A0AAX6NWE2_HETGA</name>
<organism evidence="9 10">
    <name type="scientific">Heterocephalus glaber</name>
    <name type="common">Naked mole rat</name>
    <dbReference type="NCBI Taxonomy" id="10181"/>
    <lineage>
        <taxon>Eukaryota</taxon>
        <taxon>Metazoa</taxon>
        <taxon>Chordata</taxon>
        <taxon>Craniata</taxon>
        <taxon>Vertebrata</taxon>
        <taxon>Euteleostomi</taxon>
        <taxon>Mammalia</taxon>
        <taxon>Eutheria</taxon>
        <taxon>Euarchontoglires</taxon>
        <taxon>Glires</taxon>
        <taxon>Rodentia</taxon>
        <taxon>Hystricomorpha</taxon>
        <taxon>Bathyergidae</taxon>
        <taxon>Heterocephalus</taxon>
    </lineage>
</organism>
<dbReference type="InterPro" id="IPR015155">
    <property type="entry name" value="PFU"/>
</dbReference>
<dbReference type="SMART" id="SM00320">
    <property type="entry name" value="WD40"/>
    <property type="match status" value="5"/>
</dbReference>
<dbReference type="Pfam" id="PF00400">
    <property type="entry name" value="WD40"/>
    <property type="match status" value="5"/>
</dbReference>
<evidence type="ECO:0000313" key="10">
    <source>
        <dbReference type="RefSeq" id="XP_004838422.1"/>
    </source>
</evidence>
<keyword evidence="3" id="KW-0963">Cytoplasm</keyword>
<dbReference type="GO" id="GO:0043161">
    <property type="term" value="P:proteasome-mediated ubiquitin-dependent protein catabolic process"/>
    <property type="evidence" value="ECO:0007669"/>
    <property type="project" value="TreeGrafter"/>
</dbReference>
<evidence type="ECO:0000256" key="2">
    <source>
        <dbReference type="ARBA" id="ARBA00008495"/>
    </source>
</evidence>
<dbReference type="RefSeq" id="XP_004838422.1">
    <property type="nucleotide sequence ID" value="XM_004838365.2"/>
</dbReference>
<dbReference type="InterPro" id="IPR038122">
    <property type="entry name" value="PFU_sf"/>
</dbReference>
<gene>
    <name evidence="10" type="primary">Plaa</name>
</gene>
<dbReference type="InterPro" id="IPR011989">
    <property type="entry name" value="ARM-like"/>
</dbReference>
<dbReference type="Gene3D" id="2.130.10.10">
    <property type="entry name" value="YVTN repeat-like/Quinoprotein amine dehydrogenase"/>
    <property type="match status" value="2"/>
</dbReference>
<dbReference type="CTD" id="9373"/>
<proteinExistence type="inferred from homology"/>
<sequence length="739" mass="80652">MASSGARYRLSCSLPGHELDVRGLVCCLYPPGAFVSVSRDRTTRLWAPDSPNRGFTEMHCMSGHSNFVSCVCIIPSSDIYPHGLIATGGNDHNICVFSLDSPVPLYILKGHKDTVCSLSSGKFGTLLSGSWDTTAKVWLNDKCMMTLQGHTAAVWAVKILPEQGLMLTGSADKTIKLWKAGRCERTFSDFVTTGEDRSLRIWKHGECAQTIRLPAQSIWCCCVLDNGDIVVGASDGIIRVFTESVDRTASAEEIKAFEKELSQATIDTKTGDLGDINVEQLPGREHLNEAGTREGQTRLIRDGENVEAFQWSVSEGRWMKIGDVVGSSGANQQTSGKVLYEGKEFDYVFSIHVNEGGPTYKLPYNISDDPWMTAYNFLQKNDLNPMFLDQVAKFIIDNTKGQMLGLGNTSFSDPFTGGGRYVPGSSGSSSTVPTADPFTGAGRYVPGSVSTTAAVTGVDPFTGNSAYQSAGSKTVNIYFPKKEAVSFDQANPTQILGKLKELNGTAPEEKKLTEDDLVLLEKILSLICDSSSEKPTAQQLQILWKAINWPEDIVFPALDILRLSIKHPSVNENFCNEKEGAHFSRHLISLLNPKGKPANQLLALRTFCNCFVGQAGQKLMMSQRESLISHAIELKSGNNKNIHIALATLTLNYSVCFHKDHNIEGKAQCLSVISTILEVVQDLEATFRLLVALGTLISDDSNAVQLAKSLGVDSQIKKYASVSEPAKVNECCRFILNLL</sequence>
<dbReference type="Pfam" id="PF09070">
    <property type="entry name" value="PFU"/>
    <property type="match status" value="1"/>
</dbReference>
<evidence type="ECO:0000256" key="3">
    <source>
        <dbReference type="ARBA" id="ARBA00022490"/>
    </source>
</evidence>
<dbReference type="PANTHER" id="PTHR19849">
    <property type="entry name" value="PHOSPHOLIPASE A-2-ACTIVATING PROTEIN"/>
    <property type="match status" value="1"/>
</dbReference>
<dbReference type="Pfam" id="PF08324">
    <property type="entry name" value="PUL"/>
    <property type="match status" value="1"/>
</dbReference>
<dbReference type="PROSITE" id="PS50294">
    <property type="entry name" value="WD_REPEATS_REGION"/>
    <property type="match status" value="1"/>
</dbReference>
<dbReference type="InterPro" id="IPR036322">
    <property type="entry name" value="WD40_repeat_dom_sf"/>
</dbReference>
<protein>
    <submittedName>
        <fullName evidence="10">Phospholipase A-2-activating protein isoform X2</fullName>
    </submittedName>
</protein>
<dbReference type="FunFam" id="1.25.10.10:FF:000163">
    <property type="entry name" value="Phospholipase A-2-activating protein, putative"/>
    <property type="match status" value="1"/>
</dbReference>
<evidence type="ECO:0000259" key="8">
    <source>
        <dbReference type="PROSITE" id="PS51396"/>
    </source>
</evidence>
<evidence type="ECO:0000256" key="5">
    <source>
        <dbReference type="ARBA" id="ARBA00022737"/>
    </source>
</evidence>
<feature type="domain" description="PUL" evidence="8">
    <location>
        <begin position="477"/>
        <end position="738"/>
    </location>
</feature>
<feature type="repeat" description="WD" evidence="6">
    <location>
        <begin position="108"/>
        <end position="138"/>
    </location>
</feature>
<dbReference type="PROSITE" id="PS51396">
    <property type="entry name" value="PUL"/>
    <property type="match status" value="1"/>
</dbReference>
<dbReference type="GO" id="GO:0005737">
    <property type="term" value="C:cytoplasm"/>
    <property type="evidence" value="ECO:0007669"/>
    <property type="project" value="UniProtKB-SubCell"/>
</dbReference>
<dbReference type="InterPro" id="IPR001680">
    <property type="entry name" value="WD40_rpt"/>
</dbReference>
<feature type="domain" description="PFU" evidence="7">
    <location>
        <begin position="310"/>
        <end position="409"/>
    </location>
</feature>
<dbReference type="Gene3D" id="1.25.10.10">
    <property type="entry name" value="Leucine-rich Repeat Variant"/>
    <property type="match status" value="1"/>
</dbReference>
<keyword evidence="9" id="KW-1185">Reference proteome</keyword>
<keyword evidence="4 6" id="KW-0853">WD repeat</keyword>
<feature type="repeat" description="WD" evidence="6">
    <location>
        <begin position="147"/>
        <end position="179"/>
    </location>
</feature>
<evidence type="ECO:0000256" key="4">
    <source>
        <dbReference type="ARBA" id="ARBA00022574"/>
    </source>
</evidence>
<dbReference type="SUPFAM" id="SSF50978">
    <property type="entry name" value="WD40 repeat-like"/>
    <property type="match status" value="1"/>
</dbReference>
<comment type="similarity">
    <text evidence="2">Belongs to the WD repeat PLAP family.</text>
</comment>
<dbReference type="GO" id="GO:0005634">
    <property type="term" value="C:nucleus"/>
    <property type="evidence" value="ECO:0007669"/>
    <property type="project" value="TreeGrafter"/>
</dbReference>
<dbReference type="AlphaFoldDB" id="A0AAX6NWE2"/>
<evidence type="ECO:0000259" key="7">
    <source>
        <dbReference type="PROSITE" id="PS51394"/>
    </source>
</evidence>
<comment type="subcellular location">
    <subcellularLocation>
        <location evidence="1">Cytoplasm</location>
    </subcellularLocation>
</comment>
<evidence type="ECO:0000313" key="9">
    <source>
        <dbReference type="Proteomes" id="UP000694906"/>
    </source>
</evidence>
<dbReference type="InterPro" id="IPR015943">
    <property type="entry name" value="WD40/YVTN_repeat-like_dom_sf"/>
</dbReference>
<keyword evidence="5" id="KW-0677">Repeat</keyword>
<dbReference type="CDD" id="cd00200">
    <property type="entry name" value="WD40"/>
    <property type="match status" value="1"/>
</dbReference>
<reference evidence="10" key="1">
    <citation type="submission" date="2025-08" db="UniProtKB">
        <authorList>
            <consortium name="RefSeq"/>
        </authorList>
    </citation>
    <scope>IDENTIFICATION</scope>
</reference>
<dbReference type="GO" id="GO:0010992">
    <property type="term" value="P:ubiquitin recycling"/>
    <property type="evidence" value="ECO:0007669"/>
    <property type="project" value="TreeGrafter"/>
</dbReference>
<dbReference type="Gene3D" id="3.10.20.870">
    <property type="entry name" value="PFU (PLAA family ubiquitin binding), C-terminal domain"/>
    <property type="match status" value="1"/>
</dbReference>
<evidence type="ECO:0000256" key="1">
    <source>
        <dbReference type="ARBA" id="ARBA00004496"/>
    </source>
</evidence>
<accession>A0AAX6NWE2</accession>
<dbReference type="GO" id="GO:0043130">
    <property type="term" value="F:ubiquitin binding"/>
    <property type="evidence" value="ECO:0007669"/>
    <property type="project" value="TreeGrafter"/>
</dbReference>
<evidence type="ECO:0000256" key="6">
    <source>
        <dbReference type="PROSITE-ProRule" id="PRU00221"/>
    </source>
</evidence>
<dbReference type="InterPro" id="IPR013535">
    <property type="entry name" value="PUL_dom"/>
</dbReference>
<dbReference type="GeneID" id="101708135"/>
<dbReference type="FunFam" id="3.10.20.870:FF:000001">
    <property type="entry name" value="Phospholipase A-2-activating protein-like"/>
    <property type="match status" value="1"/>
</dbReference>
<dbReference type="Proteomes" id="UP000694906">
    <property type="component" value="Unplaced"/>
</dbReference>
<dbReference type="PROSITE" id="PS50082">
    <property type="entry name" value="WD_REPEATS_2"/>
    <property type="match status" value="2"/>
</dbReference>
<dbReference type="PANTHER" id="PTHR19849:SF0">
    <property type="entry name" value="PHOSPHOLIPASE A-2-ACTIVATING PROTEIN"/>
    <property type="match status" value="1"/>
</dbReference>